<sequence>MEKIKDERLILRNLKNIRIAYIIQTAGILGILGYDIVTKGFDGMRENPLWILFMVSIIVSAYLSMNVSVDYESGEKSPKKGFLISFFIVFLISSVIGILTSLSEGFTIVNGVIIGGILLVCGLIPIVYIYYLRTKRQNEN</sequence>
<reference evidence="2 3" key="1">
    <citation type="submission" date="2020-08" db="EMBL/GenBank/DDBJ databases">
        <title>Genomic Encyclopedia of Type Strains, Phase IV (KMG-IV): sequencing the most valuable type-strain genomes for metagenomic binning, comparative biology and taxonomic classification.</title>
        <authorList>
            <person name="Goeker M."/>
        </authorList>
    </citation>
    <scope>NUCLEOTIDE SEQUENCE [LARGE SCALE GENOMIC DNA]</scope>
    <source>
        <strain evidence="2 3">DSM 11805</strain>
    </source>
</reference>
<dbReference type="EMBL" id="JACHON010000022">
    <property type="protein sequence ID" value="MBB6514108.1"/>
    <property type="molecule type" value="Genomic_DNA"/>
</dbReference>
<organism evidence="2 3">
    <name type="scientific">Gracilibacillus halotolerans</name>
    <dbReference type="NCBI Taxonomy" id="74386"/>
    <lineage>
        <taxon>Bacteria</taxon>
        <taxon>Bacillati</taxon>
        <taxon>Bacillota</taxon>
        <taxon>Bacilli</taxon>
        <taxon>Bacillales</taxon>
        <taxon>Bacillaceae</taxon>
        <taxon>Gracilibacillus</taxon>
    </lineage>
</organism>
<feature type="transmembrane region" description="Helical" evidence="1">
    <location>
        <begin position="81"/>
        <end position="102"/>
    </location>
</feature>
<proteinExistence type="predicted"/>
<gene>
    <name evidence="2" type="ORF">GGQ92_002929</name>
</gene>
<keyword evidence="1" id="KW-0812">Transmembrane</keyword>
<feature type="transmembrane region" description="Helical" evidence="1">
    <location>
        <begin position="20"/>
        <end position="37"/>
    </location>
</feature>
<dbReference type="AlphaFoldDB" id="A0A841RUF6"/>
<feature type="transmembrane region" description="Helical" evidence="1">
    <location>
        <begin position="108"/>
        <end position="131"/>
    </location>
</feature>
<evidence type="ECO:0000313" key="2">
    <source>
        <dbReference type="EMBL" id="MBB6514108.1"/>
    </source>
</evidence>
<keyword evidence="1" id="KW-0472">Membrane</keyword>
<keyword evidence="3" id="KW-1185">Reference proteome</keyword>
<name>A0A841RUF6_9BACI</name>
<accession>A0A841RUF6</accession>
<evidence type="ECO:0000313" key="3">
    <source>
        <dbReference type="Proteomes" id="UP000572212"/>
    </source>
</evidence>
<keyword evidence="1" id="KW-1133">Transmembrane helix</keyword>
<dbReference type="RefSeq" id="WP_184250498.1">
    <property type="nucleotide sequence ID" value="NZ_BAAACU010000030.1"/>
</dbReference>
<dbReference type="Proteomes" id="UP000572212">
    <property type="component" value="Unassembled WGS sequence"/>
</dbReference>
<protein>
    <submittedName>
        <fullName evidence="2">Lysylphosphatidylglycerol synthetase-like protein (DUF2156 family)</fullName>
    </submittedName>
</protein>
<comment type="caution">
    <text evidence="2">The sequence shown here is derived from an EMBL/GenBank/DDBJ whole genome shotgun (WGS) entry which is preliminary data.</text>
</comment>
<feature type="transmembrane region" description="Helical" evidence="1">
    <location>
        <begin position="49"/>
        <end position="69"/>
    </location>
</feature>
<evidence type="ECO:0000256" key="1">
    <source>
        <dbReference type="SAM" id="Phobius"/>
    </source>
</evidence>